<proteinExistence type="predicted"/>
<dbReference type="Proteomes" id="UP001596957">
    <property type="component" value="Unassembled WGS sequence"/>
</dbReference>
<dbReference type="SUPFAM" id="SSF81606">
    <property type="entry name" value="PP2C-like"/>
    <property type="match status" value="1"/>
</dbReference>
<evidence type="ECO:0000256" key="2">
    <source>
        <dbReference type="SAM" id="Phobius"/>
    </source>
</evidence>
<dbReference type="EC" id="3.1.3.16" evidence="4"/>
<sequence>MSGRLRRRRPSYRGRWEAAQLSPVILTVLIAGLAFSTPRQIAVSRLLPAAPALAAAMWPVLPTILLGTFCLLIMISLSFFYADLGTQYTSGAILAVTLAAAYASHVRLQREEILLQVRLVADAAQKVLLRPLPRHIENVEIESLYLAAQVQARIGGDFYEAAGTPFGVRLLIGDVRGKGLSAVGAASAVISCFREAAYEEPDLRGIVHRLETSIARHSAAFPGPDLPERFATALIAEIPHGGGLVRLLNCGHPPPLLAHHGNIRVLDPTTPSPPLNLSALIGDHYCVDTVPFAPGDQLLLYTDGVSETRDRAGEFFPLPDWMRQQGPEPPRELLDRLHSDLLHFSGGGLDDDIAALSVRCRLT</sequence>
<evidence type="ECO:0000256" key="1">
    <source>
        <dbReference type="ARBA" id="ARBA00022801"/>
    </source>
</evidence>
<dbReference type="RefSeq" id="WP_381259952.1">
    <property type="nucleotide sequence ID" value="NZ_JBHTBI010000037.1"/>
</dbReference>
<dbReference type="InterPro" id="IPR001932">
    <property type="entry name" value="PPM-type_phosphatase-like_dom"/>
</dbReference>
<accession>A0ABW2W0S6</accession>
<keyword evidence="2" id="KW-0812">Transmembrane</keyword>
<dbReference type="Gene3D" id="3.60.40.10">
    <property type="entry name" value="PPM-type phosphatase domain"/>
    <property type="match status" value="1"/>
</dbReference>
<dbReference type="SMART" id="SM00331">
    <property type="entry name" value="PP2C_SIG"/>
    <property type="match status" value="1"/>
</dbReference>
<evidence type="ECO:0000313" key="5">
    <source>
        <dbReference type="Proteomes" id="UP001596957"/>
    </source>
</evidence>
<keyword evidence="5" id="KW-1185">Reference proteome</keyword>
<gene>
    <name evidence="4" type="ORF">ACFQZP_47050</name>
</gene>
<dbReference type="PANTHER" id="PTHR43156">
    <property type="entry name" value="STAGE II SPORULATION PROTEIN E-RELATED"/>
    <property type="match status" value="1"/>
</dbReference>
<feature type="transmembrane region" description="Helical" evidence="2">
    <location>
        <begin position="21"/>
        <end position="38"/>
    </location>
</feature>
<reference evidence="5" key="1">
    <citation type="journal article" date="2019" name="Int. J. Syst. Evol. Microbiol.">
        <title>The Global Catalogue of Microorganisms (GCM) 10K type strain sequencing project: providing services to taxonomists for standard genome sequencing and annotation.</title>
        <authorList>
            <consortium name="The Broad Institute Genomics Platform"/>
            <consortium name="The Broad Institute Genome Sequencing Center for Infectious Disease"/>
            <person name="Wu L."/>
            <person name="Ma J."/>
        </authorList>
    </citation>
    <scope>NUCLEOTIDE SEQUENCE [LARGE SCALE GENOMIC DNA]</scope>
    <source>
        <strain evidence="5">CGMCC 4.7198</strain>
    </source>
</reference>
<name>A0ABW2W0S6_9ACTN</name>
<feature type="transmembrane region" description="Helical" evidence="2">
    <location>
        <begin position="88"/>
        <end position="108"/>
    </location>
</feature>
<evidence type="ECO:0000313" key="4">
    <source>
        <dbReference type="EMBL" id="MFD0289031.1"/>
    </source>
</evidence>
<keyword evidence="2" id="KW-1133">Transmembrane helix</keyword>
<dbReference type="EMBL" id="JBHTEC010000008">
    <property type="protein sequence ID" value="MFD0289031.1"/>
    <property type="molecule type" value="Genomic_DNA"/>
</dbReference>
<organism evidence="4 5">
    <name type="scientific">Streptomyces lutosisoli</name>
    <dbReference type="NCBI Taxonomy" id="2665721"/>
    <lineage>
        <taxon>Bacteria</taxon>
        <taxon>Bacillati</taxon>
        <taxon>Actinomycetota</taxon>
        <taxon>Actinomycetes</taxon>
        <taxon>Kitasatosporales</taxon>
        <taxon>Streptomycetaceae</taxon>
        <taxon>Streptomyces</taxon>
    </lineage>
</organism>
<keyword evidence="2" id="KW-0472">Membrane</keyword>
<evidence type="ECO:0000259" key="3">
    <source>
        <dbReference type="SMART" id="SM00331"/>
    </source>
</evidence>
<keyword evidence="1 4" id="KW-0378">Hydrolase</keyword>
<protein>
    <submittedName>
        <fullName evidence="4">PP2C family protein-serine/threonine phosphatase</fullName>
        <ecNumber evidence="4">3.1.3.16</ecNumber>
    </submittedName>
</protein>
<comment type="caution">
    <text evidence="4">The sequence shown here is derived from an EMBL/GenBank/DDBJ whole genome shotgun (WGS) entry which is preliminary data.</text>
</comment>
<dbReference type="GO" id="GO:0004722">
    <property type="term" value="F:protein serine/threonine phosphatase activity"/>
    <property type="evidence" value="ECO:0007669"/>
    <property type="project" value="UniProtKB-EC"/>
</dbReference>
<dbReference type="InterPro" id="IPR052016">
    <property type="entry name" value="Bact_Sigma-Reg"/>
</dbReference>
<feature type="transmembrane region" description="Helical" evidence="2">
    <location>
        <begin position="58"/>
        <end position="81"/>
    </location>
</feature>
<dbReference type="PANTHER" id="PTHR43156:SF2">
    <property type="entry name" value="STAGE II SPORULATION PROTEIN E"/>
    <property type="match status" value="1"/>
</dbReference>
<dbReference type="InterPro" id="IPR036457">
    <property type="entry name" value="PPM-type-like_dom_sf"/>
</dbReference>
<feature type="domain" description="PPM-type phosphatase" evidence="3">
    <location>
        <begin position="139"/>
        <end position="360"/>
    </location>
</feature>
<dbReference type="Pfam" id="PF07228">
    <property type="entry name" value="SpoIIE"/>
    <property type="match status" value="1"/>
</dbReference>